<organism evidence="2 3">
    <name type="scientific">Macrosiphum euphorbiae</name>
    <name type="common">potato aphid</name>
    <dbReference type="NCBI Taxonomy" id="13131"/>
    <lineage>
        <taxon>Eukaryota</taxon>
        <taxon>Metazoa</taxon>
        <taxon>Ecdysozoa</taxon>
        <taxon>Arthropoda</taxon>
        <taxon>Hexapoda</taxon>
        <taxon>Insecta</taxon>
        <taxon>Pterygota</taxon>
        <taxon>Neoptera</taxon>
        <taxon>Paraneoptera</taxon>
        <taxon>Hemiptera</taxon>
        <taxon>Sternorrhyncha</taxon>
        <taxon>Aphidomorpha</taxon>
        <taxon>Aphidoidea</taxon>
        <taxon>Aphididae</taxon>
        <taxon>Macrosiphini</taxon>
        <taxon>Macrosiphum</taxon>
    </lineage>
</organism>
<dbReference type="AlphaFoldDB" id="A0AAV0XJZ6"/>
<accession>A0AAV0XJZ6</accession>
<evidence type="ECO:0000313" key="2">
    <source>
        <dbReference type="EMBL" id="CAI6367761.1"/>
    </source>
</evidence>
<dbReference type="PROSITE" id="PS50802">
    <property type="entry name" value="OTU"/>
    <property type="match status" value="1"/>
</dbReference>
<name>A0AAV0XJZ6_9HEMI</name>
<dbReference type="SUPFAM" id="SSF54001">
    <property type="entry name" value="Cysteine proteinases"/>
    <property type="match status" value="1"/>
</dbReference>
<dbReference type="InterPro" id="IPR003323">
    <property type="entry name" value="OTU_dom"/>
</dbReference>
<reference evidence="2 3" key="1">
    <citation type="submission" date="2023-01" db="EMBL/GenBank/DDBJ databases">
        <authorList>
            <person name="Whitehead M."/>
        </authorList>
    </citation>
    <scope>NUCLEOTIDE SEQUENCE [LARGE SCALE GENOMIC DNA]</scope>
</reference>
<protein>
    <recommendedName>
        <fullName evidence="1">OTU domain-containing protein</fullName>
    </recommendedName>
</protein>
<keyword evidence="3" id="KW-1185">Reference proteome</keyword>
<dbReference type="Proteomes" id="UP001160148">
    <property type="component" value="Unassembled WGS sequence"/>
</dbReference>
<dbReference type="EMBL" id="CARXXK010000005">
    <property type="protein sequence ID" value="CAI6367761.1"/>
    <property type="molecule type" value="Genomic_DNA"/>
</dbReference>
<evidence type="ECO:0000259" key="1">
    <source>
        <dbReference type="PROSITE" id="PS50802"/>
    </source>
</evidence>
<comment type="caution">
    <text evidence="2">The sequence shown here is derived from an EMBL/GenBank/DDBJ whole genome shotgun (WGS) entry which is preliminary data.</text>
</comment>
<sequence>MTGKEEPWLGPFTIHEIINNKICQLKNDVKVLKTKVLISNMKKYFEYDGQKLNEDTYAEELKTSEKNIMSRKDKIPTGPKTRMSYPVGKTCRQQTKRRTLKLNFSQQVTNETILAKFLTVPSEIKHIFGDGNCLYRSLSYWITGDEDYHFAIRQHVCEVKKISNIERYIGGKENMKKYLEQKTIENDGNINV</sequence>
<feature type="domain" description="OTU" evidence="1">
    <location>
        <begin position="122"/>
        <end position="192"/>
    </location>
</feature>
<dbReference type="Gene3D" id="3.90.70.80">
    <property type="match status" value="1"/>
</dbReference>
<dbReference type="InterPro" id="IPR038765">
    <property type="entry name" value="Papain-like_cys_pep_sf"/>
</dbReference>
<gene>
    <name evidence="2" type="ORF">MEUPH1_LOCUS22197</name>
</gene>
<proteinExistence type="predicted"/>
<evidence type="ECO:0000313" key="3">
    <source>
        <dbReference type="Proteomes" id="UP001160148"/>
    </source>
</evidence>